<organism evidence="5 6">
    <name type="scientific">Acidiluteibacter ferrifornacis</name>
    <dbReference type="NCBI Taxonomy" id="2692424"/>
    <lineage>
        <taxon>Bacteria</taxon>
        <taxon>Pseudomonadati</taxon>
        <taxon>Bacteroidota</taxon>
        <taxon>Flavobacteriia</taxon>
        <taxon>Flavobacteriales</taxon>
        <taxon>Cryomorphaceae</taxon>
        <taxon>Acidiluteibacter</taxon>
    </lineage>
</organism>
<dbReference type="CDD" id="cd01172">
    <property type="entry name" value="RfaE_like"/>
    <property type="match status" value="1"/>
</dbReference>
<dbReference type="GO" id="GO:0016773">
    <property type="term" value="F:phosphotransferase activity, alcohol group as acceptor"/>
    <property type="evidence" value="ECO:0007669"/>
    <property type="project" value="InterPro"/>
</dbReference>
<dbReference type="AlphaFoldDB" id="A0A6N9NNY6"/>
<name>A0A6N9NNY6_9FLAO</name>
<proteinExistence type="predicted"/>
<evidence type="ECO:0000256" key="2">
    <source>
        <dbReference type="ARBA" id="ARBA00022777"/>
    </source>
</evidence>
<sequence>MQKVNLTSLFQKFNELNVLIIGDVMVDAYYWGKVERISPEAPVPIVAVDYSEKRLGGAANVALNIQALGANAIMCAPIGNDTSGVDFIELLNTHQLSSEGILTIENRVTTEKTRIIGNNYQMLRVDRETTDAIPKADEDAFFQVIHQIINDSKIDVIIFEDYDKGAISERLIKKVVDLAIEKNIPTTVDPKKRNFKFYKNVTLFKPNLKELKEGLKIDFDKKNKAELEVAIDQLEKVLNNKQTLITLSELGVFIKNNSEKHHIPAHHRSIADVSGAGDTVISVASLCLALDMPSKVIAELSNLAGGLVCEKVGVVSIVKEQLLKEAIEIYS</sequence>
<evidence type="ECO:0000256" key="3">
    <source>
        <dbReference type="SAM" id="Coils"/>
    </source>
</evidence>
<dbReference type="PROSITE" id="PS00583">
    <property type="entry name" value="PFKB_KINASES_1"/>
    <property type="match status" value="1"/>
</dbReference>
<dbReference type="EMBL" id="WWNE01000011">
    <property type="protein sequence ID" value="NBG66817.1"/>
    <property type="molecule type" value="Genomic_DNA"/>
</dbReference>
<dbReference type="InterPro" id="IPR029056">
    <property type="entry name" value="Ribokinase-like"/>
</dbReference>
<protein>
    <submittedName>
        <fullName evidence="5">D-glycero-beta-D-manno-heptose-7-phosphate kinase</fullName>
    </submittedName>
</protein>
<feature type="domain" description="Carbohydrate kinase PfkB" evidence="4">
    <location>
        <begin position="17"/>
        <end position="316"/>
    </location>
</feature>
<dbReference type="InterPro" id="IPR002173">
    <property type="entry name" value="Carboh/pur_kinase_PfkB_CS"/>
</dbReference>
<comment type="caution">
    <text evidence="5">The sequence shown here is derived from an EMBL/GenBank/DDBJ whole genome shotgun (WGS) entry which is preliminary data.</text>
</comment>
<dbReference type="Gene3D" id="3.40.1190.20">
    <property type="match status" value="1"/>
</dbReference>
<accession>A0A6N9NNY6</accession>
<dbReference type="GO" id="GO:0005829">
    <property type="term" value="C:cytosol"/>
    <property type="evidence" value="ECO:0007669"/>
    <property type="project" value="TreeGrafter"/>
</dbReference>
<dbReference type="PANTHER" id="PTHR46969">
    <property type="entry name" value="BIFUNCTIONAL PROTEIN HLDE"/>
    <property type="match status" value="1"/>
</dbReference>
<dbReference type="InterPro" id="IPR011611">
    <property type="entry name" value="PfkB_dom"/>
</dbReference>
<evidence type="ECO:0000256" key="1">
    <source>
        <dbReference type="ARBA" id="ARBA00022679"/>
    </source>
</evidence>
<keyword evidence="1" id="KW-0808">Transferase</keyword>
<dbReference type="Pfam" id="PF00294">
    <property type="entry name" value="PfkB"/>
    <property type="match status" value="1"/>
</dbReference>
<dbReference type="PANTHER" id="PTHR46969:SF1">
    <property type="entry name" value="BIFUNCTIONAL PROTEIN HLDE"/>
    <property type="match status" value="1"/>
</dbReference>
<gene>
    <name evidence="5" type="ORF">GQN54_11885</name>
</gene>
<feature type="coiled-coil region" evidence="3">
    <location>
        <begin position="217"/>
        <end position="244"/>
    </location>
</feature>
<dbReference type="GO" id="GO:0033785">
    <property type="term" value="F:heptose 7-phosphate kinase activity"/>
    <property type="evidence" value="ECO:0007669"/>
    <property type="project" value="TreeGrafter"/>
</dbReference>
<keyword evidence="3" id="KW-0175">Coiled coil</keyword>
<dbReference type="Proteomes" id="UP000470771">
    <property type="component" value="Unassembled WGS sequence"/>
</dbReference>
<dbReference type="RefSeq" id="WP_160633774.1">
    <property type="nucleotide sequence ID" value="NZ_WWNE01000011.1"/>
</dbReference>
<dbReference type="GO" id="GO:0033786">
    <property type="term" value="F:heptose-1-phosphate adenylyltransferase activity"/>
    <property type="evidence" value="ECO:0007669"/>
    <property type="project" value="TreeGrafter"/>
</dbReference>
<keyword evidence="6" id="KW-1185">Reference proteome</keyword>
<keyword evidence="2 5" id="KW-0418">Kinase</keyword>
<dbReference type="InterPro" id="IPR011913">
    <property type="entry name" value="RfaE_dom_I"/>
</dbReference>
<evidence type="ECO:0000313" key="6">
    <source>
        <dbReference type="Proteomes" id="UP000470771"/>
    </source>
</evidence>
<evidence type="ECO:0000313" key="5">
    <source>
        <dbReference type="EMBL" id="NBG66817.1"/>
    </source>
</evidence>
<evidence type="ECO:0000259" key="4">
    <source>
        <dbReference type="Pfam" id="PF00294"/>
    </source>
</evidence>
<reference evidence="5 6" key="1">
    <citation type="submission" date="2019-12" db="EMBL/GenBank/DDBJ databases">
        <authorList>
            <person name="Zhao J."/>
        </authorList>
    </citation>
    <scope>NUCLEOTIDE SEQUENCE [LARGE SCALE GENOMIC DNA]</scope>
    <source>
        <strain evidence="5 6">S-15</strain>
    </source>
</reference>
<dbReference type="SUPFAM" id="SSF53613">
    <property type="entry name" value="Ribokinase-like"/>
    <property type="match status" value="1"/>
</dbReference>